<evidence type="ECO:0000256" key="3">
    <source>
        <dbReference type="ARBA" id="ARBA00009677"/>
    </source>
</evidence>
<evidence type="ECO:0000259" key="10">
    <source>
        <dbReference type="Pfam" id="PF06429"/>
    </source>
</evidence>
<name>A0A420WXY9_9GAMM</name>
<evidence type="ECO:0000256" key="4">
    <source>
        <dbReference type="ARBA" id="ARBA00016244"/>
    </source>
</evidence>
<feature type="coiled-coil region" evidence="8">
    <location>
        <begin position="163"/>
        <end position="190"/>
    </location>
</feature>
<evidence type="ECO:0000313" key="13">
    <source>
        <dbReference type="EMBL" id="RKR06089.1"/>
    </source>
</evidence>
<dbReference type="InterPro" id="IPR001444">
    <property type="entry name" value="Flag_bb_rod_N"/>
</dbReference>
<dbReference type="Pfam" id="PF00460">
    <property type="entry name" value="Flg_bb_rod"/>
    <property type="match status" value="1"/>
</dbReference>
<keyword evidence="13" id="KW-0966">Cell projection</keyword>
<keyword evidence="14" id="KW-1185">Reference proteome</keyword>
<dbReference type="Pfam" id="PF06429">
    <property type="entry name" value="Flg_bbr_C"/>
    <property type="match status" value="1"/>
</dbReference>
<dbReference type="Pfam" id="PF22638">
    <property type="entry name" value="FlgK_D1"/>
    <property type="match status" value="1"/>
</dbReference>
<feature type="domain" description="Flagellar hook-associated protein FlgK helical" evidence="12">
    <location>
        <begin position="94"/>
        <end position="328"/>
    </location>
</feature>
<feature type="domain" description="Flagellar basal-body/hook protein C-terminal" evidence="10">
    <location>
        <begin position="508"/>
        <end position="547"/>
    </location>
</feature>
<dbReference type="PRINTS" id="PR01005">
    <property type="entry name" value="FLGHOOKAP1"/>
</dbReference>
<evidence type="ECO:0000259" key="9">
    <source>
        <dbReference type="Pfam" id="PF00460"/>
    </source>
</evidence>
<proteinExistence type="inferred from homology"/>
<dbReference type="GO" id="GO:0005576">
    <property type="term" value="C:extracellular region"/>
    <property type="evidence" value="ECO:0007669"/>
    <property type="project" value="UniProtKB-SubCell"/>
</dbReference>
<dbReference type="RefSeq" id="WP_121171969.1">
    <property type="nucleotide sequence ID" value="NZ_RBIN01000003.1"/>
</dbReference>
<evidence type="ECO:0000256" key="7">
    <source>
        <dbReference type="RuleBase" id="RU362065"/>
    </source>
</evidence>
<evidence type="ECO:0000256" key="2">
    <source>
        <dbReference type="ARBA" id="ARBA00004613"/>
    </source>
</evidence>
<dbReference type="Pfam" id="PF21158">
    <property type="entry name" value="flgK_1st_1"/>
    <property type="match status" value="1"/>
</dbReference>
<dbReference type="NCBIfam" id="TIGR02492">
    <property type="entry name" value="flgK_ends"/>
    <property type="match status" value="1"/>
</dbReference>
<evidence type="ECO:0000256" key="5">
    <source>
        <dbReference type="ARBA" id="ARBA00022525"/>
    </source>
</evidence>
<dbReference type="PANTHER" id="PTHR30033">
    <property type="entry name" value="FLAGELLAR HOOK-ASSOCIATED PROTEIN 1"/>
    <property type="match status" value="1"/>
</dbReference>
<gene>
    <name evidence="7" type="primary">flgK</name>
    <name evidence="13" type="ORF">C7446_1025</name>
</gene>
<dbReference type="GO" id="GO:0044780">
    <property type="term" value="P:bacterial-type flagellum assembly"/>
    <property type="evidence" value="ECO:0007669"/>
    <property type="project" value="InterPro"/>
</dbReference>
<keyword evidence="5 7" id="KW-0964">Secreted</keyword>
<organism evidence="13 14">
    <name type="scientific">Kushneria sinocarnis</name>
    <dbReference type="NCBI Taxonomy" id="595502"/>
    <lineage>
        <taxon>Bacteria</taxon>
        <taxon>Pseudomonadati</taxon>
        <taxon>Pseudomonadota</taxon>
        <taxon>Gammaproteobacteria</taxon>
        <taxon>Oceanospirillales</taxon>
        <taxon>Halomonadaceae</taxon>
        <taxon>Kushneria</taxon>
    </lineage>
</organism>
<keyword evidence="6 7" id="KW-0975">Bacterial flagellum</keyword>
<feature type="domain" description="Flagellar hook-associated protein 1 D2-like" evidence="11">
    <location>
        <begin position="339"/>
        <end position="419"/>
    </location>
</feature>
<dbReference type="Proteomes" id="UP000281975">
    <property type="component" value="Unassembled WGS sequence"/>
</dbReference>
<evidence type="ECO:0000256" key="8">
    <source>
        <dbReference type="SAM" id="Coils"/>
    </source>
</evidence>
<dbReference type="EMBL" id="RBIN01000003">
    <property type="protein sequence ID" value="RKR06089.1"/>
    <property type="molecule type" value="Genomic_DNA"/>
</dbReference>
<dbReference type="GO" id="GO:0005198">
    <property type="term" value="F:structural molecule activity"/>
    <property type="evidence" value="ECO:0007669"/>
    <property type="project" value="UniProtKB-UniRule"/>
</dbReference>
<dbReference type="GO" id="GO:0009424">
    <property type="term" value="C:bacterial-type flagellum hook"/>
    <property type="evidence" value="ECO:0007669"/>
    <property type="project" value="UniProtKB-UniRule"/>
</dbReference>
<protein>
    <recommendedName>
        <fullName evidence="4 7">Flagellar hook-associated protein 1</fullName>
        <shortName evidence="7">HAP1</shortName>
    </recommendedName>
</protein>
<evidence type="ECO:0000313" key="14">
    <source>
        <dbReference type="Proteomes" id="UP000281975"/>
    </source>
</evidence>
<evidence type="ECO:0000256" key="1">
    <source>
        <dbReference type="ARBA" id="ARBA00004365"/>
    </source>
</evidence>
<keyword evidence="8" id="KW-0175">Coiled coil</keyword>
<accession>A0A420WXY9</accession>
<keyword evidence="13" id="KW-0282">Flagellum</keyword>
<feature type="domain" description="Flagellar basal body rod protein N-terminal" evidence="9">
    <location>
        <begin position="9"/>
        <end position="35"/>
    </location>
</feature>
<evidence type="ECO:0000259" key="11">
    <source>
        <dbReference type="Pfam" id="PF21158"/>
    </source>
</evidence>
<keyword evidence="13" id="KW-0969">Cilium</keyword>
<dbReference type="PANTHER" id="PTHR30033:SF1">
    <property type="entry name" value="FLAGELLAR HOOK-ASSOCIATED PROTEIN 1"/>
    <property type="match status" value="1"/>
</dbReference>
<comment type="similarity">
    <text evidence="3 7">Belongs to the flagella basal body rod proteins family.</text>
</comment>
<evidence type="ECO:0000259" key="12">
    <source>
        <dbReference type="Pfam" id="PF22638"/>
    </source>
</evidence>
<dbReference type="SUPFAM" id="SSF64518">
    <property type="entry name" value="Phase 1 flagellin"/>
    <property type="match status" value="1"/>
</dbReference>
<comment type="caution">
    <text evidence="13">The sequence shown here is derived from an EMBL/GenBank/DDBJ whole genome shotgun (WGS) entry which is preliminary data.</text>
</comment>
<sequence>MSSSLFGIGLSGLRASQIALNTTSNNISNVDTEGYNRQITQLSQNTGSSSGGGFSGNGVTVTGVERQYQQYLNNQLNSAQSTQSALSTSLSQASQIDSLLADSDAGINTQMQQFFAGLQTVADNPSDTAARQSLLGNAESMTAQFNSIGQYFDNLDSSTESQMSTAVDEINGYASQLAELNNQISQTTAKTGTPPNGLMDQRDALVTRLNKLTDITVVDQQGQFNVSLPGGQPLVIGDSANSLSMVSAKDDPDRMTVGFNTATGQTLELNEQQLSGGTLGGLIGFRNDVLEPASQRLDQLAQTLSSRINALNKQGETLNEGEAGEALFSTAEPVVRTSTDNAGSATLTAEFARDGQDNLNAGAMRASNYQVEADGSGGFTVTRLSDGKAVSPDAEGAYDGLAITLSAGAAAGDTFTVKPLEGAASNMQLLASDPAAIAARSPGEGVGGNSNALKMAALQDEKVVNGNASFNSAYAQIVSSVGNQVATLSSKSDAQNQVVQELQGAQQSVSGVNLDEEAANLVRYQQLYTANAQVIKTASGLFDTLLGIMA</sequence>
<dbReference type="OrthoDB" id="9802553at2"/>
<dbReference type="AlphaFoldDB" id="A0A420WXY9"/>
<dbReference type="InterPro" id="IPR053927">
    <property type="entry name" value="FlgK_helical"/>
</dbReference>
<reference evidence="13 14" key="1">
    <citation type="submission" date="2018-10" db="EMBL/GenBank/DDBJ databases">
        <title>Genomic Encyclopedia of Type Strains, Phase IV (KMG-IV): sequencing the most valuable type-strain genomes for metagenomic binning, comparative biology and taxonomic classification.</title>
        <authorList>
            <person name="Goeker M."/>
        </authorList>
    </citation>
    <scope>NUCLEOTIDE SEQUENCE [LARGE SCALE GENOMIC DNA]</scope>
    <source>
        <strain evidence="13 14">DSM 23229</strain>
    </source>
</reference>
<dbReference type="InterPro" id="IPR002371">
    <property type="entry name" value="FlgK"/>
</dbReference>
<dbReference type="InterPro" id="IPR049119">
    <property type="entry name" value="FlgK_D2-like"/>
</dbReference>
<evidence type="ECO:0000256" key="6">
    <source>
        <dbReference type="ARBA" id="ARBA00023143"/>
    </source>
</evidence>
<comment type="subcellular location">
    <subcellularLocation>
        <location evidence="1 7">Bacterial flagellum</location>
    </subcellularLocation>
    <subcellularLocation>
        <location evidence="2 7">Secreted</location>
    </subcellularLocation>
</comment>
<dbReference type="InterPro" id="IPR010930">
    <property type="entry name" value="Flg_bb/hook_C_dom"/>
</dbReference>